<dbReference type="RefSeq" id="WP_093366932.1">
    <property type="nucleotide sequence ID" value="NZ_FOZZ01000011.1"/>
</dbReference>
<gene>
    <name evidence="1" type="ORF">SAMN05660206_11184</name>
</gene>
<sequence length="201" mass="22715">MNGDIPRQFEGKSLDCYKSVTLHSREQAELFYERVKTRLLDVNHWDKIAELPSATFTIKDTAGHTLNRPVQEGDYIKIDIPGPGLPSSKGYDWVQVEQITETIENEDINIILTLRPAPDPTQDLTDTAHFFKRIATSSILLEQKDKNIYLHYAGRNEVINTDNASILDNFRNFMVGLGAKLGASFPQWKALIEGLGDIEKP</sequence>
<evidence type="ECO:0000313" key="1">
    <source>
        <dbReference type="EMBL" id="SFT08876.1"/>
    </source>
</evidence>
<accession>A0A1I6V5J1</accession>
<protein>
    <submittedName>
        <fullName evidence="1">Uncharacterized protein</fullName>
    </submittedName>
</protein>
<dbReference type="STRING" id="683125.SAMN05660206_11184"/>
<dbReference type="EMBL" id="FOZZ01000011">
    <property type="protein sequence ID" value="SFT08876.1"/>
    <property type="molecule type" value="Genomic_DNA"/>
</dbReference>
<keyword evidence="2" id="KW-1185">Reference proteome</keyword>
<evidence type="ECO:0000313" key="2">
    <source>
        <dbReference type="Proteomes" id="UP000198785"/>
    </source>
</evidence>
<dbReference type="Proteomes" id="UP000198785">
    <property type="component" value="Unassembled WGS sequence"/>
</dbReference>
<name>A0A1I6V5J1_9SPHI</name>
<dbReference type="OrthoDB" id="947646at2"/>
<dbReference type="AlphaFoldDB" id="A0A1I6V5J1"/>
<organism evidence="1 2">
    <name type="scientific">Sphingobacterium wenxiniae</name>
    <dbReference type="NCBI Taxonomy" id="683125"/>
    <lineage>
        <taxon>Bacteria</taxon>
        <taxon>Pseudomonadati</taxon>
        <taxon>Bacteroidota</taxon>
        <taxon>Sphingobacteriia</taxon>
        <taxon>Sphingobacteriales</taxon>
        <taxon>Sphingobacteriaceae</taxon>
        <taxon>Sphingobacterium</taxon>
    </lineage>
</organism>
<reference evidence="1 2" key="1">
    <citation type="submission" date="2016-10" db="EMBL/GenBank/DDBJ databases">
        <authorList>
            <person name="de Groot N.N."/>
        </authorList>
    </citation>
    <scope>NUCLEOTIDE SEQUENCE [LARGE SCALE GENOMIC DNA]</scope>
    <source>
        <strain evidence="1 2">DSM 22789</strain>
    </source>
</reference>
<proteinExistence type="predicted"/>